<dbReference type="RefSeq" id="WP_281901969.1">
    <property type="nucleotide sequence ID" value="NZ_BSDI01000041.1"/>
</dbReference>
<gene>
    <name evidence="2" type="ORF">Pa4123_64390</name>
</gene>
<evidence type="ECO:0000256" key="1">
    <source>
        <dbReference type="SAM" id="Phobius"/>
    </source>
</evidence>
<protein>
    <submittedName>
        <fullName evidence="2">Uncharacterized protein</fullName>
    </submittedName>
</protein>
<reference evidence="2" key="1">
    <citation type="submission" date="2022-12" db="EMBL/GenBank/DDBJ databases">
        <title>New Phytohabitans aurantiacus sp. RD004123 nov., an actinomycete isolated from soil.</title>
        <authorList>
            <person name="Triningsih D.W."/>
            <person name="Harunari E."/>
            <person name="Igarashi Y."/>
        </authorList>
    </citation>
    <scope>NUCLEOTIDE SEQUENCE</scope>
    <source>
        <strain evidence="2">RD004123</strain>
    </source>
</reference>
<keyword evidence="1" id="KW-0472">Membrane</keyword>
<comment type="caution">
    <text evidence="2">The sequence shown here is derived from an EMBL/GenBank/DDBJ whole genome shotgun (WGS) entry which is preliminary data.</text>
</comment>
<sequence length="56" mass="5387">MSSALPVVLFALAGVLVGGAWSMHRQGAAKGAVGFVGVLAALAVAGGVLWLIPGDG</sequence>
<organism evidence="2 3">
    <name type="scientific">Phytohabitans aurantiacus</name>
    <dbReference type="NCBI Taxonomy" id="3016789"/>
    <lineage>
        <taxon>Bacteria</taxon>
        <taxon>Bacillati</taxon>
        <taxon>Actinomycetota</taxon>
        <taxon>Actinomycetes</taxon>
        <taxon>Micromonosporales</taxon>
        <taxon>Micromonosporaceae</taxon>
    </lineage>
</organism>
<dbReference type="Proteomes" id="UP001144280">
    <property type="component" value="Unassembled WGS sequence"/>
</dbReference>
<accession>A0ABQ5R3P2</accession>
<feature type="transmembrane region" description="Helical" evidence="1">
    <location>
        <begin position="32"/>
        <end position="52"/>
    </location>
</feature>
<evidence type="ECO:0000313" key="2">
    <source>
        <dbReference type="EMBL" id="GLI01163.1"/>
    </source>
</evidence>
<proteinExistence type="predicted"/>
<name>A0ABQ5R3P2_9ACTN</name>
<keyword evidence="1" id="KW-0812">Transmembrane</keyword>
<evidence type="ECO:0000313" key="3">
    <source>
        <dbReference type="Proteomes" id="UP001144280"/>
    </source>
</evidence>
<keyword evidence="1" id="KW-1133">Transmembrane helix</keyword>
<keyword evidence="3" id="KW-1185">Reference proteome</keyword>
<dbReference type="EMBL" id="BSDI01000041">
    <property type="protein sequence ID" value="GLI01163.1"/>
    <property type="molecule type" value="Genomic_DNA"/>
</dbReference>